<dbReference type="EMBL" id="JAQQAF010000009">
    <property type="protein sequence ID" value="KAJ8459812.1"/>
    <property type="molecule type" value="Genomic_DNA"/>
</dbReference>
<dbReference type="AlphaFoldDB" id="A0AAV8PNF7"/>
<protein>
    <submittedName>
        <fullName evidence="1">Uncharacterized protein</fullName>
    </submittedName>
</protein>
<evidence type="ECO:0000313" key="1">
    <source>
        <dbReference type="EMBL" id="KAJ8459812.1"/>
    </source>
</evidence>
<evidence type="ECO:0000313" key="2">
    <source>
        <dbReference type="Proteomes" id="UP001222027"/>
    </source>
</evidence>
<proteinExistence type="predicted"/>
<dbReference type="Proteomes" id="UP001222027">
    <property type="component" value="Unassembled WGS sequence"/>
</dbReference>
<organism evidence="1 2">
    <name type="scientific">Ensete ventricosum</name>
    <name type="common">Abyssinian banana</name>
    <name type="synonym">Musa ensete</name>
    <dbReference type="NCBI Taxonomy" id="4639"/>
    <lineage>
        <taxon>Eukaryota</taxon>
        <taxon>Viridiplantae</taxon>
        <taxon>Streptophyta</taxon>
        <taxon>Embryophyta</taxon>
        <taxon>Tracheophyta</taxon>
        <taxon>Spermatophyta</taxon>
        <taxon>Magnoliopsida</taxon>
        <taxon>Liliopsida</taxon>
        <taxon>Zingiberales</taxon>
        <taxon>Musaceae</taxon>
        <taxon>Ensete</taxon>
    </lineage>
</organism>
<sequence>MVTNPAPKLSWGNVNPCGHGDSTIASKVVHENGQTRYCVTHQAHGSVSKDGSRLDMKRATSSAWRILSEAQRSQPPTIVQNMGNWSWEFKFTSQEEKARERLYAAARMLSPCLQSFPSVAAHYLLPFTDLEDFGLSTNLPVAASLFSNTLTSVITELSPVTLYYIYVY</sequence>
<reference evidence="1 2" key="1">
    <citation type="submission" date="2022-12" db="EMBL/GenBank/DDBJ databases">
        <title>Chromosome-scale assembly of the Ensete ventricosum genome.</title>
        <authorList>
            <person name="Dussert Y."/>
            <person name="Stocks J."/>
            <person name="Wendawek A."/>
            <person name="Woldeyes F."/>
            <person name="Nichols R.A."/>
            <person name="Borrell J.S."/>
        </authorList>
    </citation>
    <scope>NUCLEOTIDE SEQUENCE [LARGE SCALE GENOMIC DNA]</scope>
    <source>
        <strain evidence="2">cv. Maze</strain>
        <tissue evidence="1">Seeds</tissue>
    </source>
</reference>
<gene>
    <name evidence="1" type="ORF">OPV22_032738</name>
</gene>
<keyword evidence="2" id="KW-1185">Reference proteome</keyword>
<comment type="caution">
    <text evidence="1">The sequence shown here is derived from an EMBL/GenBank/DDBJ whole genome shotgun (WGS) entry which is preliminary data.</text>
</comment>
<name>A0AAV8PNF7_ENSVE</name>
<accession>A0AAV8PNF7</accession>